<comment type="caution">
    <text evidence="3">The sequence shown here is derived from an EMBL/GenBank/DDBJ whole genome shotgun (WGS) entry which is preliminary data.</text>
</comment>
<evidence type="ECO:0000313" key="4">
    <source>
        <dbReference type="Proteomes" id="UP000322873"/>
    </source>
</evidence>
<protein>
    <submittedName>
        <fullName evidence="3">Uncharacterized protein</fullName>
    </submittedName>
</protein>
<dbReference type="VEuPathDB" id="FungiDB:MFRU_007g01480"/>
<dbReference type="Proteomes" id="UP000322873">
    <property type="component" value="Unassembled WGS sequence"/>
</dbReference>
<keyword evidence="2" id="KW-0472">Membrane</keyword>
<feature type="region of interest" description="Disordered" evidence="1">
    <location>
        <begin position="43"/>
        <end position="81"/>
    </location>
</feature>
<feature type="transmembrane region" description="Helical" evidence="2">
    <location>
        <begin position="290"/>
        <end position="313"/>
    </location>
</feature>
<evidence type="ECO:0000313" key="3">
    <source>
        <dbReference type="EMBL" id="KAA8566986.1"/>
    </source>
</evidence>
<evidence type="ECO:0000256" key="1">
    <source>
        <dbReference type="SAM" id="MobiDB-lite"/>
    </source>
</evidence>
<sequence length="423" mass="46649">MSKRLIKPRSDVCRICDFITSHQSSSRQQYRLPKVINATPRTFTTATRKRSIASKSANSGPFDSLRKSLESSGANAQTPHHITEAELEQGLRRGVEACNTLLKTNTESISSERVVLNVLQTCRLIAADVAGEPAKSSEVKKDTTAAASLLSLADRGSKKLRVQKLSRESQFLVDELSQVLFSIIAHEAVFISPEILEVYISTQSCLGKPETFPGVFYLYANKPIPIEGSNPIKFKNQNPNKVNNAIPTVVADQALQTAIDARELDIAMDIVDTAYAQTAFRRAKFIRKGLLPTTGLALAPLAAYGVASQLAMFQNTMEPGMATNIAFAGILAYMGFTATIGVVAVTTANDQMDRVTWAPGMPLRERWVREEERAAIDKVAGSWGFHEKWRRGEEEGKDWDRLRLWIGNKGMLLDAVELMEGME</sequence>
<keyword evidence="2" id="KW-0812">Transmembrane</keyword>
<name>A0A5M9JGX3_MONFR</name>
<gene>
    <name evidence="3" type="ORF">EYC84_010078</name>
</gene>
<feature type="compositionally biased region" description="Polar residues" evidence="1">
    <location>
        <begin position="70"/>
        <end position="80"/>
    </location>
</feature>
<reference evidence="3 4" key="1">
    <citation type="submission" date="2019-06" db="EMBL/GenBank/DDBJ databases">
        <title>Genome Sequence of the Brown Rot Fungal Pathogen Monilinia fructicola.</title>
        <authorList>
            <person name="De Miccolis Angelini R.M."/>
            <person name="Landi L."/>
            <person name="Abate D."/>
            <person name="Pollastro S."/>
            <person name="Romanazzi G."/>
            <person name="Faretra F."/>
        </authorList>
    </citation>
    <scope>NUCLEOTIDE SEQUENCE [LARGE SCALE GENOMIC DNA]</scope>
    <source>
        <strain evidence="3 4">Mfrc123</strain>
    </source>
</reference>
<organism evidence="3 4">
    <name type="scientific">Monilinia fructicola</name>
    <name type="common">Brown rot fungus</name>
    <name type="synonym">Ciboria fructicola</name>
    <dbReference type="NCBI Taxonomy" id="38448"/>
    <lineage>
        <taxon>Eukaryota</taxon>
        <taxon>Fungi</taxon>
        <taxon>Dikarya</taxon>
        <taxon>Ascomycota</taxon>
        <taxon>Pezizomycotina</taxon>
        <taxon>Leotiomycetes</taxon>
        <taxon>Helotiales</taxon>
        <taxon>Sclerotiniaceae</taxon>
        <taxon>Monilinia</taxon>
    </lineage>
</organism>
<keyword evidence="2" id="KW-1133">Transmembrane helix</keyword>
<dbReference type="AlphaFoldDB" id="A0A5M9JGX3"/>
<evidence type="ECO:0000256" key="2">
    <source>
        <dbReference type="SAM" id="Phobius"/>
    </source>
</evidence>
<keyword evidence="4" id="KW-1185">Reference proteome</keyword>
<feature type="transmembrane region" description="Helical" evidence="2">
    <location>
        <begin position="325"/>
        <end position="345"/>
    </location>
</feature>
<proteinExistence type="predicted"/>
<dbReference type="EMBL" id="VICG01000011">
    <property type="protein sequence ID" value="KAA8566986.1"/>
    <property type="molecule type" value="Genomic_DNA"/>
</dbReference>
<accession>A0A5M9JGX3</accession>